<evidence type="ECO:0000256" key="1">
    <source>
        <dbReference type="SAM" id="MobiDB-lite"/>
    </source>
</evidence>
<dbReference type="AlphaFoldDB" id="A0AAW1H8K8"/>
<protein>
    <submittedName>
        <fullName evidence="2">Uncharacterized protein</fullName>
    </submittedName>
</protein>
<name>A0AAW1H8K8_SAPOF</name>
<organism evidence="2 3">
    <name type="scientific">Saponaria officinalis</name>
    <name type="common">Common soapwort</name>
    <name type="synonym">Lychnis saponaria</name>
    <dbReference type="NCBI Taxonomy" id="3572"/>
    <lineage>
        <taxon>Eukaryota</taxon>
        <taxon>Viridiplantae</taxon>
        <taxon>Streptophyta</taxon>
        <taxon>Embryophyta</taxon>
        <taxon>Tracheophyta</taxon>
        <taxon>Spermatophyta</taxon>
        <taxon>Magnoliopsida</taxon>
        <taxon>eudicotyledons</taxon>
        <taxon>Gunneridae</taxon>
        <taxon>Pentapetalae</taxon>
        <taxon>Caryophyllales</taxon>
        <taxon>Caryophyllaceae</taxon>
        <taxon>Caryophylleae</taxon>
        <taxon>Saponaria</taxon>
    </lineage>
</organism>
<gene>
    <name evidence="2" type="ORF">RND81_12G097500</name>
</gene>
<sequence length="151" mass="17237">MRDHKRCDFGDSAFDDDNYRASIYPKKRRTATICTVLSSGLVFYDNDTPRSSSVNEGSSYGEETESDSKNYAAKSRKTSKKRFSTLPYRFSDSVGTGSQRSKSKFADIEAGVHEIYLKRRDSNYNVNRNVNNKRKFGSYEHQLLVGGSWQL</sequence>
<reference evidence="2" key="1">
    <citation type="submission" date="2024-03" db="EMBL/GenBank/DDBJ databases">
        <title>WGS assembly of Saponaria officinalis var. Norfolk2.</title>
        <authorList>
            <person name="Jenkins J."/>
            <person name="Shu S."/>
            <person name="Grimwood J."/>
            <person name="Barry K."/>
            <person name="Goodstein D."/>
            <person name="Schmutz J."/>
            <person name="Leebens-Mack J."/>
            <person name="Osbourn A."/>
        </authorList>
    </citation>
    <scope>NUCLEOTIDE SEQUENCE [LARGE SCALE GENOMIC DNA]</scope>
    <source>
        <strain evidence="2">JIC</strain>
    </source>
</reference>
<comment type="caution">
    <text evidence="2">The sequence shown here is derived from an EMBL/GenBank/DDBJ whole genome shotgun (WGS) entry which is preliminary data.</text>
</comment>
<evidence type="ECO:0000313" key="2">
    <source>
        <dbReference type="EMBL" id="KAK9672386.1"/>
    </source>
</evidence>
<keyword evidence="3" id="KW-1185">Reference proteome</keyword>
<dbReference type="Proteomes" id="UP001443914">
    <property type="component" value="Unassembled WGS sequence"/>
</dbReference>
<proteinExistence type="predicted"/>
<dbReference type="EMBL" id="JBDFQZ010000012">
    <property type="protein sequence ID" value="KAK9672386.1"/>
    <property type="molecule type" value="Genomic_DNA"/>
</dbReference>
<feature type="compositionally biased region" description="Polar residues" evidence="1">
    <location>
        <begin position="49"/>
        <end position="58"/>
    </location>
</feature>
<feature type="region of interest" description="Disordered" evidence="1">
    <location>
        <begin position="46"/>
        <end position="81"/>
    </location>
</feature>
<accession>A0AAW1H8K8</accession>
<evidence type="ECO:0000313" key="3">
    <source>
        <dbReference type="Proteomes" id="UP001443914"/>
    </source>
</evidence>